<dbReference type="CDD" id="cd00009">
    <property type="entry name" value="AAA"/>
    <property type="match status" value="1"/>
</dbReference>
<dbReference type="InterPro" id="IPR004365">
    <property type="entry name" value="NA-bd_OB_tRNA"/>
</dbReference>
<organism evidence="22 23">
    <name type="scientific">Symbiodinium pilosum</name>
    <name type="common">Dinoflagellate</name>
    <dbReference type="NCBI Taxonomy" id="2952"/>
    <lineage>
        <taxon>Eukaryota</taxon>
        <taxon>Sar</taxon>
        <taxon>Alveolata</taxon>
        <taxon>Dinophyceae</taxon>
        <taxon>Suessiales</taxon>
        <taxon>Symbiodiniaceae</taxon>
        <taxon>Symbiodinium</taxon>
    </lineage>
</organism>
<dbReference type="Proteomes" id="UP000649617">
    <property type="component" value="Unassembled WGS sequence"/>
</dbReference>
<dbReference type="SUPFAM" id="SSF75625">
    <property type="entry name" value="YebC-like"/>
    <property type="match status" value="1"/>
</dbReference>
<dbReference type="Pfam" id="PF01618">
    <property type="entry name" value="MotA_ExbB"/>
    <property type="match status" value="1"/>
</dbReference>
<dbReference type="InterPro" id="IPR003593">
    <property type="entry name" value="AAA+_ATPase"/>
</dbReference>
<dbReference type="NCBIfam" id="TIGR00084">
    <property type="entry name" value="ruvA"/>
    <property type="match status" value="1"/>
</dbReference>
<dbReference type="GO" id="GO:0005886">
    <property type="term" value="C:plasma membrane"/>
    <property type="evidence" value="ECO:0007669"/>
    <property type="project" value="UniProtKB-SubCell"/>
</dbReference>
<keyword evidence="6 20" id="KW-0812">Transmembrane</keyword>
<dbReference type="OrthoDB" id="439710at2759"/>
<dbReference type="InterPro" id="IPR002176">
    <property type="entry name" value="X-over_junc_endoDNase_RuvC"/>
</dbReference>
<proteinExistence type="inferred from homology"/>
<dbReference type="Gene3D" id="3.30.70.980">
    <property type="match status" value="2"/>
</dbReference>
<evidence type="ECO:0000256" key="8">
    <source>
        <dbReference type="ARBA" id="ARBA00022763"/>
    </source>
</evidence>
<evidence type="ECO:0000256" key="7">
    <source>
        <dbReference type="ARBA" id="ARBA00022741"/>
    </source>
</evidence>
<dbReference type="PROSITE" id="PS50862">
    <property type="entry name" value="AA_TRNA_LIGASE_II"/>
    <property type="match status" value="1"/>
</dbReference>
<dbReference type="InterPro" id="IPR012340">
    <property type="entry name" value="NA-bd_OB-fold"/>
</dbReference>
<dbReference type="Gene3D" id="1.10.8.60">
    <property type="match status" value="1"/>
</dbReference>
<dbReference type="InterPro" id="IPR004605">
    <property type="entry name" value="DNA_helicase_Holl-junc_RuvB"/>
</dbReference>
<dbReference type="NCBIfam" id="TIGR02796">
    <property type="entry name" value="tolQ"/>
    <property type="match status" value="1"/>
</dbReference>
<dbReference type="InterPro" id="IPR004524">
    <property type="entry name" value="Asp-tRNA-ligase_1"/>
</dbReference>
<dbReference type="Pfam" id="PF01709">
    <property type="entry name" value="Transcrip_reg"/>
    <property type="match status" value="1"/>
</dbReference>
<dbReference type="NCBIfam" id="NF001030">
    <property type="entry name" value="PRK00110.1"/>
    <property type="match status" value="1"/>
</dbReference>
<evidence type="ECO:0000256" key="17">
    <source>
        <dbReference type="ARBA" id="ARBA00023163"/>
    </source>
</evidence>
<evidence type="ECO:0000256" key="20">
    <source>
        <dbReference type="SAM" id="Phobius"/>
    </source>
</evidence>
<dbReference type="HAMAP" id="MF_00044">
    <property type="entry name" value="Asp_tRNA_synth_type1"/>
    <property type="match status" value="1"/>
</dbReference>
<dbReference type="Pfam" id="PF01336">
    <property type="entry name" value="tRNA_anti-codon"/>
    <property type="match status" value="1"/>
</dbReference>
<dbReference type="HAMAP" id="MF_00031">
    <property type="entry name" value="DNA_HJ_migration_RuvA"/>
    <property type="match status" value="1"/>
</dbReference>
<evidence type="ECO:0000256" key="18">
    <source>
        <dbReference type="ARBA" id="ARBA00023172"/>
    </source>
</evidence>
<dbReference type="NCBIfam" id="TIGR00635">
    <property type="entry name" value="ruvB"/>
    <property type="match status" value="1"/>
</dbReference>
<evidence type="ECO:0000256" key="11">
    <source>
        <dbReference type="ARBA" id="ARBA00022917"/>
    </source>
</evidence>
<comment type="caution">
    <text evidence="22">The sequence shown here is derived from an EMBL/GenBank/DDBJ whole genome shotgun (WGS) entry which is preliminary data.</text>
</comment>
<evidence type="ECO:0000256" key="5">
    <source>
        <dbReference type="ARBA" id="ARBA00022598"/>
    </source>
</evidence>
<dbReference type="InterPro" id="IPR045864">
    <property type="entry name" value="aa-tRNA-synth_II/BPL/LPL"/>
</dbReference>
<evidence type="ECO:0000256" key="9">
    <source>
        <dbReference type="ARBA" id="ARBA00022801"/>
    </source>
</evidence>
<dbReference type="SMART" id="SM00382">
    <property type="entry name" value="AAA"/>
    <property type="match status" value="1"/>
</dbReference>
<dbReference type="SUPFAM" id="SSF50249">
    <property type="entry name" value="Nucleic acid-binding proteins"/>
    <property type="match status" value="2"/>
</dbReference>
<dbReference type="GO" id="GO:0009378">
    <property type="term" value="F:four-way junction helicase activity"/>
    <property type="evidence" value="ECO:0007669"/>
    <property type="project" value="InterPro"/>
</dbReference>
<dbReference type="InterPro" id="IPR013849">
    <property type="entry name" value="DNA_helicase_Holl-junc_RuvA_I"/>
</dbReference>
<evidence type="ECO:0000256" key="13">
    <source>
        <dbReference type="ARBA" id="ARBA00023015"/>
    </source>
</evidence>
<dbReference type="InterPro" id="IPR048300">
    <property type="entry name" value="TACO1_YebC-like_2nd/3rd_dom"/>
</dbReference>
<dbReference type="HAMAP" id="MF_00016">
    <property type="entry name" value="DNA_HJ_migration_RuvB"/>
    <property type="match status" value="1"/>
</dbReference>
<dbReference type="GO" id="GO:0006310">
    <property type="term" value="P:DNA recombination"/>
    <property type="evidence" value="ECO:0007669"/>
    <property type="project" value="UniProtKB-KW"/>
</dbReference>
<dbReference type="PANTHER" id="PTHR42848">
    <property type="match status" value="1"/>
</dbReference>
<dbReference type="Pfam" id="PF17864">
    <property type="entry name" value="AAA_lid_4"/>
    <property type="match status" value="1"/>
</dbReference>
<dbReference type="Gene3D" id="2.40.50.140">
    <property type="entry name" value="Nucleic acid-binding proteins"/>
    <property type="match status" value="2"/>
</dbReference>
<evidence type="ECO:0000256" key="10">
    <source>
        <dbReference type="ARBA" id="ARBA00022840"/>
    </source>
</evidence>
<keyword evidence="18" id="KW-0233">DNA recombination</keyword>
<dbReference type="InterPro" id="IPR036388">
    <property type="entry name" value="WH-like_DNA-bd_sf"/>
</dbReference>
<evidence type="ECO:0000256" key="2">
    <source>
        <dbReference type="ARBA" id="ARBA00006303"/>
    </source>
</evidence>
<dbReference type="NCBIfam" id="NF001750">
    <property type="entry name" value="PRK00476.1"/>
    <property type="match status" value="1"/>
</dbReference>
<dbReference type="Gene3D" id="3.30.1360.30">
    <property type="entry name" value="GAD-like domain"/>
    <property type="match status" value="1"/>
</dbReference>
<dbReference type="InterPro" id="IPR010994">
    <property type="entry name" value="RuvA_2-like"/>
</dbReference>
<keyword evidence="3" id="KW-1003">Cell membrane</keyword>
<dbReference type="GO" id="GO:0005737">
    <property type="term" value="C:cytoplasm"/>
    <property type="evidence" value="ECO:0007669"/>
    <property type="project" value="InterPro"/>
</dbReference>
<dbReference type="InterPro" id="IPR002312">
    <property type="entry name" value="Asp/Asn-tRNA-synth_IIb"/>
</dbReference>
<keyword evidence="13" id="KW-0805">Transcription regulation</keyword>
<evidence type="ECO:0000256" key="1">
    <source>
        <dbReference type="ARBA" id="ARBA00004651"/>
    </source>
</evidence>
<dbReference type="Gene3D" id="3.30.930.10">
    <property type="entry name" value="Bira Bifunctional Protein, Domain 2"/>
    <property type="match status" value="1"/>
</dbReference>
<dbReference type="HAMAP" id="MF_02202">
    <property type="entry name" value="TolQ"/>
    <property type="match status" value="1"/>
</dbReference>
<protein>
    <submittedName>
        <fullName evidence="22">AspS protein</fullName>
    </submittedName>
</protein>
<dbReference type="NCBIfam" id="NF009044">
    <property type="entry name" value="PRK12378.1"/>
    <property type="match status" value="1"/>
</dbReference>
<keyword evidence="12 20" id="KW-1133">Transmembrane helix</keyword>
<dbReference type="InterPro" id="IPR004115">
    <property type="entry name" value="GAD-like_sf"/>
</dbReference>
<dbReference type="GO" id="GO:0003677">
    <property type="term" value="F:DNA binding"/>
    <property type="evidence" value="ECO:0007669"/>
    <property type="project" value="UniProtKB-KW"/>
</dbReference>
<dbReference type="PRINTS" id="PR01042">
    <property type="entry name" value="TRNASYNTHASP"/>
</dbReference>
<dbReference type="NCBIfam" id="NF000868">
    <property type="entry name" value="PRK00080.1"/>
    <property type="match status" value="1"/>
</dbReference>
<sequence length="1495" mass="163241">MRSDYCGEINASKIGAEVAVCGWVHRRRDHGGVIFLDLRDRTGIVQVVYDPDTVESFALADSVRNEYVLRAKGRVRARPEGTVNPDMATGEIEILGLELEILNVAQTPPFQLDQHSEAGEDVRLRYRYMDLRRPEMQNRMRMRAAIASQTRRYLEENGYWEVETPTLSRATPEGARDYLVPSRTHPGQFFALPQSPQVYKQLLMMSGMDKYYQIARCYRDEDLRADRQPEFTQIDIEASFISQQQVMELTEGLLSGLFSDLLDIDLGEFPVLTWDEAMRDFGSDRPDLRNPLRLTDIADLLQDVEFKVFSGPANDAQGRVVALRAPGAAALPRRVIDELTEFVGRYGAKGLAYIKINDLTAGYDGLQSPILKFLPEEVTAAILERVGAEDGDVVFFGADQAKVVNDSMGALRNELGERMDIIASGYAPCWVVNFPMFAANKDGTLGAEHHPFTQPTCTPEELLAQPLQAYAAAYDVVVNGSEIGGGSLRIHDQQMQAAVFKALQMGQEAQAKFGFLLDALQYGCPPHGGIAFGLDRLVMLMTQTESIRDVIAFPKTQTAACLMMSAPNEVDEHQLRAAVDKALAANMPKDTIERAIARGAGDGEGSDVEELVYEGYGPGGVAILVEAMTDNRNRTVAEVRHAFSKAGGNLGTDGSVAYLFAKQGIINFAPGSDEEQVMEVALEAGAEDIEAEEDGALSVTTPWENLSDVVTALTQAGLSPDHNEVTMVASTTTDCDEELAQKVLRLLDALEELDDVQEVYSNGDFPARGVAIAAAVAAQLPVYEYAARQVKLAVVGTGRANKADAADALAIAVITGKLIELDATHLLVDVAGVAYEVEVSANVLQAAPQTGTALTLFTHFVVREDAQLLFGFANKHERDLFRAFIKINGVGPKLGLALISALDPHTLGVAVRDNNVSVLTKVPGVGRKTAERLMVELKSRIDQLTRNGSMPAAVVSADGALTPRAHSQVGEAEDALIALGYRCVMSIEPDRLISGHSEPGEKRHDHALRPISLSEYIGQSAVKEQMDIFIRAARGRGEALDHTLIFGPPGLGKTTLANIIAREMHGTIKSTSGPVLEKPGDLAAMLTNLDEGDVLFVDEIHRLSPVVEEILYPAMEDFQLDILIGEGPAARSLKLDLPPFTLVGATTRAGLLTSPLRDRFGIVQRLEFYTVEELTQIVTRSAAKLELQTDLAGAAEIARRSRGTPRIANRLLRRVRDFAQVKGNGLVSAEIADDALNLLKVDKQGFDLMDRRLLSAILDKFGGGPVGLESVAAAVSEEKDTIEDVIGVMALLVLASVVSWMMIFQRWFFLRRAQAEVEDFEEHFWSGIDLRKFFVELEREDSLNGIENIFASGFREYTRLSEQAGVDAEAIMQGVQRSMRVAVNREEARLETHLPFLATVGSTSPYVGLFGTVWGIMNSFRSLANMSQATLASVAPGISEALVATAMGLFAAIPAVIAYNRFSARVEILMKRYEAFADEVSTILHRAAHTRIEES</sequence>
<comment type="subcellular location">
    <subcellularLocation>
        <location evidence="1">Cell membrane</location>
        <topology evidence="1">Multi-pass membrane protein</topology>
    </subcellularLocation>
</comment>
<dbReference type="InterPro" id="IPR029351">
    <property type="entry name" value="GAD_dom"/>
</dbReference>
<dbReference type="Pfam" id="PF02938">
    <property type="entry name" value="GAD"/>
    <property type="match status" value="1"/>
</dbReference>
<dbReference type="FunFam" id="3.30.70.980:FF:000002">
    <property type="entry name" value="Probable transcriptional regulatory protein YebC"/>
    <property type="match status" value="1"/>
</dbReference>
<dbReference type="InterPro" id="IPR041445">
    <property type="entry name" value="AAA_lid_4"/>
</dbReference>
<dbReference type="PANTHER" id="PTHR42848:SF1">
    <property type="entry name" value="HOLLIDAY JUNCTION BRANCH MIGRATION COMPLEX SUBUNIT RUVB"/>
    <property type="match status" value="1"/>
</dbReference>
<dbReference type="Pfam" id="PF05496">
    <property type="entry name" value="RuvB_N"/>
    <property type="match status" value="1"/>
</dbReference>
<dbReference type="Pfam" id="PF05491">
    <property type="entry name" value="WHD_RuvB"/>
    <property type="match status" value="1"/>
</dbReference>
<feature type="domain" description="Aminoacyl-transfer RNA synthetases class-II family profile" evidence="21">
    <location>
        <begin position="140"/>
        <end position="554"/>
    </location>
</feature>
<evidence type="ECO:0000313" key="23">
    <source>
        <dbReference type="Proteomes" id="UP000649617"/>
    </source>
</evidence>
<dbReference type="InterPro" id="IPR049083">
    <property type="entry name" value="TACO1_YebC_N"/>
</dbReference>
<feature type="transmembrane region" description="Helical" evidence="20">
    <location>
        <begin position="1285"/>
        <end position="1304"/>
    </location>
</feature>
<dbReference type="NCBIfam" id="TIGR00459">
    <property type="entry name" value="aspS_bact"/>
    <property type="match status" value="1"/>
</dbReference>
<dbReference type="InterPro" id="IPR026564">
    <property type="entry name" value="Transcrip_reg_TACO1-like_dom3"/>
</dbReference>
<dbReference type="GO" id="GO:0006418">
    <property type="term" value="P:tRNA aminoacylation for protein translation"/>
    <property type="evidence" value="ECO:0007669"/>
    <property type="project" value="InterPro"/>
</dbReference>
<reference evidence="22" key="1">
    <citation type="submission" date="2021-02" db="EMBL/GenBank/DDBJ databases">
        <authorList>
            <person name="Dougan E. K."/>
            <person name="Rhodes N."/>
            <person name="Thang M."/>
            <person name="Chan C."/>
        </authorList>
    </citation>
    <scope>NUCLEOTIDE SEQUENCE</scope>
</reference>
<comment type="similarity">
    <text evidence="2">Belongs to the class-II aminoacyl-tRNA synthetase family. Type 1 subfamily.</text>
</comment>
<dbReference type="InterPro" id="IPR047090">
    <property type="entry name" value="AspRS_core"/>
</dbReference>
<dbReference type="GO" id="GO:0004812">
    <property type="term" value="F:aminoacyl-tRNA ligase activity"/>
    <property type="evidence" value="ECO:0007669"/>
    <property type="project" value="UniProtKB-KW"/>
</dbReference>
<keyword evidence="7" id="KW-0547">Nucleotide-binding</keyword>
<evidence type="ECO:0000256" key="3">
    <source>
        <dbReference type="ARBA" id="ARBA00022475"/>
    </source>
</evidence>
<evidence type="ECO:0000256" key="4">
    <source>
        <dbReference type="ARBA" id="ARBA00022490"/>
    </source>
</evidence>
<keyword evidence="8" id="KW-0227">DNA damage</keyword>
<dbReference type="InterPro" id="IPR008824">
    <property type="entry name" value="RuvB-like_N"/>
</dbReference>
<dbReference type="Pfam" id="PF20772">
    <property type="entry name" value="TACO1_YebC_N"/>
    <property type="match status" value="1"/>
</dbReference>
<keyword evidence="15 20" id="KW-0472">Membrane</keyword>
<dbReference type="CDD" id="cd00777">
    <property type="entry name" value="AspRS_core"/>
    <property type="match status" value="1"/>
</dbReference>
<dbReference type="Pfam" id="PF02075">
    <property type="entry name" value="RuvC"/>
    <property type="match status" value="1"/>
</dbReference>
<dbReference type="NCBIfam" id="TIGR01033">
    <property type="entry name" value="YebC/PmpR family DNA-binding transcriptional regulator"/>
    <property type="match status" value="1"/>
</dbReference>
<keyword evidence="11" id="KW-0648">Protein biosynthesis</keyword>
<evidence type="ECO:0000256" key="14">
    <source>
        <dbReference type="ARBA" id="ARBA00023125"/>
    </source>
</evidence>
<dbReference type="SUPFAM" id="SSF55681">
    <property type="entry name" value="Class II aaRS and biotin synthetases"/>
    <property type="match status" value="1"/>
</dbReference>
<accession>A0A812S038</accession>
<dbReference type="FunFam" id="3.40.50.300:FF:000073">
    <property type="entry name" value="Holliday junction ATP-dependent DNA helicase RuvB"/>
    <property type="match status" value="1"/>
</dbReference>
<dbReference type="InterPro" id="IPR014163">
    <property type="entry name" value="Tol-Pal_TolQ"/>
</dbReference>
<dbReference type="GO" id="GO:0006281">
    <property type="term" value="P:DNA repair"/>
    <property type="evidence" value="ECO:0007669"/>
    <property type="project" value="UniProtKB-KW"/>
</dbReference>
<keyword evidence="4" id="KW-0963">Cytoplasm</keyword>
<keyword evidence="23" id="KW-1185">Reference proteome</keyword>
<dbReference type="SUPFAM" id="SSF46785">
    <property type="entry name" value="Winged helix' DNA-binding domain"/>
    <property type="match status" value="1"/>
</dbReference>
<dbReference type="InterPro" id="IPR006195">
    <property type="entry name" value="aa-tRNA-synth_II"/>
</dbReference>
<dbReference type="SUPFAM" id="SSF55261">
    <property type="entry name" value="GAD domain-like"/>
    <property type="match status" value="1"/>
</dbReference>
<feature type="transmembrane region" description="Helical" evidence="20">
    <location>
        <begin position="1437"/>
        <end position="1462"/>
    </location>
</feature>
<dbReference type="Pfam" id="PF14520">
    <property type="entry name" value="HHH_5"/>
    <property type="match status" value="1"/>
</dbReference>
<dbReference type="InterPro" id="IPR008823">
    <property type="entry name" value="RuvB_wg_C"/>
</dbReference>
<dbReference type="Gene3D" id="1.10.10.10">
    <property type="entry name" value="Winged helix-like DNA-binding domain superfamily/Winged helix DNA-binding domain"/>
    <property type="match status" value="1"/>
</dbReference>
<dbReference type="InterPro" id="IPR003583">
    <property type="entry name" value="Hlx-hairpin-Hlx_DNA-bd_motif"/>
</dbReference>
<keyword evidence="19" id="KW-0234">DNA repair</keyword>
<keyword evidence="9" id="KW-0378">Hydrolase</keyword>
<dbReference type="SMART" id="SM00278">
    <property type="entry name" value="HhH1"/>
    <property type="match status" value="2"/>
</dbReference>
<dbReference type="GO" id="GO:0004520">
    <property type="term" value="F:DNA endonuclease activity"/>
    <property type="evidence" value="ECO:0007669"/>
    <property type="project" value="InterPro"/>
</dbReference>
<dbReference type="SUPFAM" id="SSF47781">
    <property type="entry name" value="RuvA domain 2-like"/>
    <property type="match status" value="1"/>
</dbReference>
<keyword evidence="16" id="KW-0030">Aminoacyl-tRNA synthetase</keyword>
<evidence type="ECO:0000256" key="6">
    <source>
        <dbReference type="ARBA" id="ARBA00022692"/>
    </source>
</evidence>
<dbReference type="GO" id="GO:0005524">
    <property type="term" value="F:ATP binding"/>
    <property type="evidence" value="ECO:0007669"/>
    <property type="project" value="UniProtKB-KW"/>
</dbReference>
<keyword evidence="17" id="KW-0804">Transcription</keyword>
<dbReference type="Gene3D" id="3.40.50.300">
    <property type="entry name" value="P-loop containing nucleotide triphosphate hydrolases"/>
    <property type="match status" value="1"/>
</dbReference>
<dbReference type="InterPro" id="IPR029072">
    <property type="entry name" value="YebC-like"/>
</dbReference>
<evidence type="ECO:0000256" key="16">
    <source>
        <dbReference type="ARBA" id="ARBA00023146"/>
    </source>
</evidence>
<gene>
    <name evidence="22" type="primary">aspS</name>
    <name evidence="22" type="ORF">SPIL2461_LOCUS11340</name>
</gene>
<dbReference type="GO" id="GO:0043213">
    <property type="term" value="P:bacteriocin transport"/>
    <property type="evidence" value="ECO:0007669"/>
    <property type="project" value="InterPro"/>
</dbReference>
<dbReference type="Gene3D" id="1.10.150.20">
    <property type="entry name" value="5' to 3' exonuclease, C-terminal subdomain"/>
    <property type="match status" value="1"/>
</dbReference>
<feature type="transmembrane region" description="Helical" evidence="20">
    <location>
        <begin position="1394"/>
        <end position="1417"/>
    </location>
</feature>
<dbReference type="EMBL" id="CAJNIZ010022223">
    <property type="protein sequence ID" value="CAE7458889.1"/>
    <property type="molecule type" value="Genomic_DNA"/>
</dbReference>
<evidence type="ECO:0000256" key="19">
    <source>
        <dbReference type="ARBA" id="ARBA00023204"/>
    </source>
</evidence>
<dbReference type="InterPro" id="IPR027417">
    <property type="entry name" value="P-loop_NTPase"/>
</dbReference>
<evidence type="ECO:0000313" key="22">
    <source>
        <dbReference type="EMBL" id="CAE7458889.1"/>
    </source>
</evidence>
<evidence type="ECO:0000259" key="21">
    <source>
        <dbReference type="PROSITE" id="PS50862"/>
    </source>
</evidence>
<dbReference type="GO" id="GO:0016787">
    <property type="term" value="F:hydrolase activity"/>
    <property type="evidence" value="ECO:0007669"/>
    <property type="project" value="UniProtKB-KW"/>
</dbReference>
<evidence type="ECO:0000256" key="12">
    <source>
        <dbReference type="ARBA" id="ARBA00022989"/>
    </source>
</evidence>
<dbReference type="InterPro" id="IPR002898">
    <property type="entry name" value="MotA_ExbB_proton_chnl"/>
</dbReference>
<dbReference type="CDD" id="cd04317">
    <property type="entry name" value="EcAspRS_like_N"/>
    <property type="match status" value="1"/>
</dbReference>
<dbReference type="InterPro" id="IPR004364">
    <property type="entry name" value="Aa-tRNA-synt_II"/>
</dbReference>
<dbReference type="Pfam" id="PF01330">
    <property type="entry name" value="RuvA_N"/>
    <property type="match status" value="1"/>
</dbReference>
<dbReference type="Pfam" id="PF00152">
    <property type="entry name" value="tRNA-synt_2"/>
    <property type="match status" value="1"/>
</dbReference>
<keyword evidence="10" id="KW-0067">ATP-binding</keyword>
<dbReference type="InterPro" id="IPR036390">
    <property type="entry name" value="WH_DNA-bd_sf"/>
</dbReference>
<evidence type="ECO:0000256" key="15">
    <source>
        <dbReference type="ARBA" id="ARBA00023136"/>
    </source>
</evidence>
<dbReference type="SUPFAM" id="SSF52540">
    <property type="entry name" value="P-loop containing nucleoside triphosphate hydrolases"/>
    <property type="match status" value="1"/>
</dbReference>
<dbReference type="InterPro" id="IPR000085">
    <property type="entry name" value="RuvA"/>
</dbReference>
<keyword evidence="5" id="KW-0436">Ligase</keyword>
<name>A0A812S038_SYMPI</name>
<keyword evidence="14" id="KW-0238">DNA-binding</keyword>
<dbReference type="InterPro" id="IPR002876">
    <property type="entry name" value="Transcrip_reg_TACO1-like"/>
</dbReference>
<dbReference type="InterPro" id="IPR047089">
    <property type="entry name" value="Asp-tRNA-ligase_1_N"/>
</dbReference>
<dbReference type="HAMAP" id="MF_00693">
    <property type="entry name" value="Transcrip_reg_TACO1"/>
    <property type="match status" value="1"/>
</dbReference>